<proteinExistence type="inferred from homology"/>
<dbReference type="PRINTS" id="PR00723">
    <property type="entry name" value="SUBTILISIN"/>
</dbReference>
<evidence type="ECO:0000256" key="1">
    <source>
        <dbReference type="ARBA" id="ARBA00004613"/>
    </source>
</evidence>
<dbReference type="Pfam" id="PF17766">
    <property type="entry name" value="fn3_6"/>
    <property type="match status" value="1"/>
</dbReference>
<evidence type="ECO:0008006" key="15">
    <source>
        <dbReference type="Google" id="ProtNLM"/>
    </source>
</evidence>
<keyword evidence="6 9" id="KW-0378">Hydrolase</keyword>
<evidence type="ECO:0000313" key="14">
    <source>
        <dbReference type="Proteomes" id="UP001244341"/>
    </source>
</evidence>
<dbReference type="InterPro" id="IPR034197">
    <property type="entry name" value="Peptidases_S8_3"/>
</dbReference>
<dbReference type="InterPro" id="IPR023827">
    <property type="entry name" value="Peptidase_S8_Asp-AS"/>
</dbReference>
<organism evidence="13 14">
    <name type="scientific">Tetradesmus obliquus</name>
    <name type="common">Green alga</name>
    <name type="synonym">Acutodesmus obliquus</name>
    <dbReference type="NCBI Taxonomy" id="3088"/>
    <lineage>
        <taxon>Eukaryota</taxon>
        <taxon>Viridiplantae</taxon>
        <taxon>Chlorophyta</taxon>
        <taxon>core chlorophytes</taxon>
        <taxon>Chlorophyceae</taxon>
        <taxon>CS clade</taxon>
        <taxon>Sphaeropleales</taxon>
        <taxon>Scenedesmaceae</taxon>
        <taxon>Tetradesmus</taxon>
    </lineage>
</organism>
<dbReference type="InterPro" id="IPR015500">
    <property type="entry name" value="Peptidase_S8_subtilisin-rel"/>
</dbReference>
<evidence type="ECO:0000259" key="10">
    <source>
        <dbReference type="Pfam" id="PF00082"/>
    </source>
</evidence>
<evidence type="ECO:0000256" key="5">
    <source>
        <dbReference type="ARBA" id="ARBA00022729"/>
    </source>
</evidence>
<comment type="similarity">
    <text evidence="2 9">Belongs to the peptidase S8 family.</text>
</comment>
<keyword evidence="7 9" id="KW-0720">Serine protease</keyword>
<keyword evidence="14" id="KW-1185">Reference proteome</keyword>
<evidence type="ECO:0000256" key="7">
    <source>
        <dbReference type="ARBA" id="ARBA00022825"/>
    </source>
</evidence>
<evidence type="ECO:0000313" key="13">
    <source>
        <dbReference type="EMBL" id="WIA20692.1"/>
    </source>
</evidence>
<accession>A0ABY8UGQ3</accession>
<sequence length="910" mass="94174">MAGFAVADTLTQQQLAALRRDPEVLAVTENKIFSVRTLTTPAFLGLAGSGSNGRGGVWDQSEGQFGGPARAGEDVVIGILDTGIWPEHPSFSDRQDLSSSSGSSSPFAYTVLGKQQFRGQCVAGERFTPSQCSRKLVGCQHFSKSFGPSGGVKALYPEEVESCRDIASHGTHTASTAGGNYGVPFRGGIISGMAPRARIAAYKVCWGLEGGSCPQADIIAALDKAVADGVDVINMSLGSDTYEFPDLLATALLQVARAGVFVAASAGNDGPKEESVQNAAPWITTVAASNHNRAYRATVVLAGGGSATAALKTLTLVGSGFYMQGLAASPVILAQQAAKAQANMARAQQCYSGTLDAAKVRGKVVACDRGGNARADKAAAVKEAGGIGMLLLNTPSDADWANAQRYAVPTVHLLAALRDQVRSFISAAGAAATAAFLPVVVALNATAPVVSAFSSRGPEPSTGGAVLKPDLSAPGVDIAAAASPEDKGSIRDAAGNAFALFSGTSMSSPHIAGLAALLRQAHPDWSPMAIKSAMMTTAYRFTRTGNTSQQIGKNPFAFGAGHVNPEKMLNPGLVFDSGFSDWAKFACAAAKPANVDLPASIKEVCNICAAAAAAEGTADAACASPAELNLPSISLPSVVAGSTKIVTRRVTSVLNTTATFSAVQQPGGGSGPLRVDSVTPASFTLVPGASQEIQIAVRIMDAALGGGWVFASAMLQSDQDTMTRIPIAAKASQFEAPPQVKPSKDSTAFSYQITPGWRGTLDIRNLGLAAPTILRGSMMSSNRDGYPHNITVPAGTSYLRISMFAGDLQPASCCDLDLRLSQGVQIVGSSWTPGAADEQIWQQPRQGTAHPVSMDVQPFGRTPVRPGQAVDVQLSFSGLRFTGVPPQRYFGMIEYSKGKQQLGSTRIDVR</sequence>
<feature type="domain" description="Peptidase S8/S53" evidence="10">
    <location>
        <begin position="72"/>
        <end position="561"/>
    </location>
</feature>
<reference evidence="13 14" key="1">
    <citation type="submission" date="2023-05" db="EMBL/GenBank/DDBJ databases">
        <title>A 100% complete, gapless, phased diploid assembly of the Scenedesmus obliquus UTEX 3031 genome.</title>
        <authorList>
            <person name="Biondi T.C."/>
            <person name="Hanschen E.R."/>
            <person name="Kwon T."/>
            <person name="Eng W."/>
            <person name="Kruse C.P.S."/>
            <person name="Koehler S.I."/>
            <person name="Kunde Y."/>
            <person name="Gleasner C.D."/>
            <person name="You Mak K.T."/>
            <person name="Polle J."/>
            <person name="Hovde B.T."/>
            <person name="Starkenburg S.R."/>
        </authorList>
    </citation>
    <scope>NUCLEOTIDE SEQUENCE [LARGE SCALE GENOMIC DNA]</scope>
    <source>
        <strain evidence="13 14">DOE0152z</strain>
    </source>
</reference>
<dbReference type="InterPro" id="IPR045051">
    <property type="entry name" value="SBT"/>
</dbReference>
<keyword evidence="4 9" id="KW-0645">Protease</keyword>
<dbReference type="InterPro" id="IPR003137">
    <property type="entry name" value="PA_domain"/>
</dbReference>
<dbReference type="Gene3D" id="3.40.50.200">
    <property type="entry name" value="Peptidase S8/S53 domain"/>
    <property type="match status" value="1"/>
</dbReference>
<dbReference type="Gene3D" id="3.50.30.30">
    <property type="match status" value="1"/>
</dbReference>
<keyword evidence="8" id="KW-0325">Glycoprotein</keyword>
<evidence type="ECO:0000256" key="6">
    <source>
        <dbReference type="ARBA" id="ARBA00022801"/>
    </source>
</evidence>
<dbReference type="Gene3D" id="2.60.40.2310">
    <property type="match status" value="1"/>
</dbReference>
<dbReference type="PROSITE" id="PS00136">
    <property type="entry name" value="SUBTILASE_ASP"/>
    <property type="match status" value="1"/>
</dbReference>
<dbReference type="InterPro" id="IPR036852">
    <property type="entry name" value="Peptidase_S8/S53_dom_sf"/>
</dbReference>
<dbReference type="Proteomes" id="UP001244341">
    <property type="component" value="Chromosome 12b"/>
</dbReference>
<dbReference type="InterPro" id="IPR000209">
    <property type="entry name" value="Peptidase_S8/S53_dom"/>
</dbReference>
<comment type="subcellular location">
    <subcellularLocation>
        <location evidence="1">Secreted</location>
    </subcellularLocation>
</comment>
<feature type="domain" description="PA" evidence="11">
    <location>
        <begin position="346"/>
        <end position="413"/>
    </location>
</feature>
<feature type="domain" description="Subtilisin-like protease fibronectin type-III" evidence="12">
    <location>
        <begin position="627"/>
        <end position="728"/>
    </location>
</feature>
<name>A0ABY8UGQ3_TETOB</name>
<keyword evidence="3" id="KW-0964">Secreted</keyword>
<protein>
    <recommendedName>
        <fullName evidence="15">Peptidase S8/S53 domain-containing protein</fullName>
    </recommendedName>
</protein>
<dbReference type="Pfam" id="PF00082">
    <property type="entry name" value="Peptidase_S8"/>
    <property type="match status" value="1"/>
</dbReference>
<evidence type="ECO:0000256" key="8">
    <source>
        <dbReference type="ARBA" id="ARBA00023180"/>
    </source>
</evidence>
<dbReference type="PROSITE" id="PS00138">
    <property type="entry name" value="SUBTILASE_SER"/>
    <property type="match status" value="1"/>
</dbReference>
<dbReference type="InterPro" id="IPR041469">
    <property type="entry name" value="Subtilisin-like_FN3"/>
</dbReference>
<evidence type="ECO:0000256" key="3">
    <source>
        <dbReference type="ARBA" id="ARBA00022525"/>
    </source>
</evidence>
<dbReference type="InterPro" id="IPR023828">
    <property type="entry name" value="Peptidase_S8_Ser-AS"/>
</dbReference>
<evidence type="ECO:0000259" key="11">
    <source>
        <dbReference type="Pfam" id="PF02225"/>
    </source>
</evidence>
<evidence type="ECO:0000256" key="4">
    <source>
        <dbReference type="ARBA" id="ARBA00022670"/>
    </source>
</evidence>
<dbReference type="SUPFAM" id="SSF52743">
    <property type="entry name" value="Subtilisin-like"/>
    <property type="match status" value="1"/>
</dbReference>
<dbReference type="Pfam" id="PF02225">
    <property type="entry name" value="PA"/>
    <property type="match status" value="1"/>
</dbReference>
<dbReference type="CDD" id="cd04852">
    <property type="entry name" value="Peptidases_S8_3"/>
    <property type="match status" value="1"/>
</dbReference>
<dbReference type="PANTHER" id="PTHR10795">
    <property type="entry name" value="PROPROTEIN CONVERTASE SUBTILISIN/KEXIN"/>
    <property type="match status" value="1"/>
</dbReference>
<dbReference type="CDD" id="cd02120">
    <property type="entry name" value="PA_subtilisin_like"/>
    <property type="match status" value="1"/>
</dbReference>
<dbReference type="EMBL" id="CP126219">
    <property type="protein sequence ID" value="WIA20692.1"/>
    <property type="molecule type" value="Genomic_DNA"/>
</dbReference>
<evidence type="ECO:0000259" key="12">
    <source>
        <dbReference type="Pfam" id="PF17766"/>
    </source>
</evidence>
<evidence type="ECO:0000256" key="9">
    <source>
        <dbReference type="RuleBase" id="RU003355"/>
    </source>
</evidence>
<dbReference type="SUPFAM" id="SSF52025">
    <property type="entry name" value="PA domain"/>
    <property type="match status" value="1"/>
</dbReference>
<gene>
    <name evidence="13" type="ORF">OEZ85_005063</name>
</gene>
<keyword evidence="5" id="KW-0732">Signal</keyword>
<evidence type="ECO:0000256" key="2">
    <source>
        <dbReference type="ARBA" id="ARBA00011073"/>
    </source>
</evidence>
<dbReference type="InterPro" id="IPR046450">
    <property type="entry name" value="PA_dom_sf"/>
</dbReference>